<organism evidence="2 3">
    <name type="scientific">Paenibacillus violae</name>
    <dbReference type="NCBI Taxonomy" id="3077234"/>
    <lineage>
        <taxon>Bacteria</taxon>
        <taxon>Bacillati</taxon>
        <taxon>Bacillota</taxon>
        <taxon>Bacilli</taxon>
        <taxon>Bacillales</taxon>
        <taxon>Paenibacillaceae</taxon>
        <taxon>Paenibacillus</taxon>
    </lineage>
</organism>
<feature type="region of interest" description="Disordered" evidence="1">
    <location>
        <begin position="41"/>
        <end position="60"/>
    </location>
</feature>
<evidence type="ECO:0000313" key="2">
    <source>
        <dbReference type="EMBL" id="MDU0203111.1"/>
    </source>
</evidence>
<reference evidence="2 3" key="1">
    <citation type="submission" date="2023-10" db="EMBL/GenBank/DDBJ databases">
        <title>Paenibacillus strain PFR10 Genome sequencing and assembly.</title>
        <authorList>
            <person name="Kim I."/>
        </authorList>
    </citation>
    <scope>NUCLEOTIDE SEQUENCE [LARGE SCALE GENOMIC DNA]</scope>
    <source>
        <strain evidence="2 3">PFR10</strain>
    </source>
</reference>
<proteinExistence type="predicted"/>
<comment type="caution">
    <text evidence="2">The sequence shown here is derived from an EMBL/GenBank/DDBJ whole genome shotgun (WGS) entry which is preliminary data.</text>
</comment>
<gene>
    <name evidence="2" type="ORF">RQP52_18710</name>
</gene>
<evidence type="ECO:0000256" key="1">
    <source>
        <dbReference type="SAM" id="MobiDB-lite"/>
    </source>
</evidence>
<protein>
    <submittedName>
        <fullName evidence="2">Uncharacterized protein</fullName>
    </submittedName>
</protein>
<dbReference type="Proteomes" id="UP001260980">
    <property type="component" value="Unassembled WGS sequence"/>
</dbReference>
<sequence>MYSIHFHLSMLDITMAASSKNETIPAAAPCQEELAIKHPLQTSPIDNADWAETNALPPAN</sequence>
<accession>A0ABU3RFT8</accession>
<evidence type="ECO:0000313" key="3">
    <source>
        <dbReference type="Proteomes" id="UP001260980"/>
    </source>
</evidence>
<dbReference type="EMBL" id="JAWCUD010000006">
    <property type="protein sequence ID" value="MDU0203111.1"/>
    <property type="molecule type" value="Genomic_DNA"/>
</dbReference>
<name>A0ABU3RFT8_9BACL</name>
<keyword evidence="3" id="KW-1185">Reference proteome</keyword>
<dbReference type="RefSeq" id="WP_315953270.1">
    <property type="nucleotide sequence ID" value="NZ_JAWCUD010000006.1"/>
</dbReference>